<dbReference type="Proteomes" id="UP001152622">
    <property type="component" value="Chromosome 12"/>
</dbReference>
<accession>A0A9Q1ETJ7</accession>
<evidence type="ECO:0000256" key="1">
    <source>
        <dbReference type="SAM" id="MobiDB-lite"/>
    </source>
</evidence>
<dbReference type="AlphaFoldDB" id="A0A9Q1ETJ7"/>
<organism evidence="2 3">
    <name type="scientific">Synaphobranchus kaupii</name>
    <name type="common">Kaup's arrowtooth eel</name>
    <dbReference type="NCBI Taxonomy" id="118154"/>
    <lineage>
        <taxon>Eukaryota</taxon>
        <taxon>Metazoa</taxon>
        <taxon>Chordata</taxon>
        <taxon>Craniata</taxon>
        <taxon>Vertebrata</taxon>
        <taxon>Euteleostomi</taxon>
        <taxon>Actinopterygii</taxon>
        <taxon>Neopterygii</taxon>
        <taxon>Teleostei</taxon>
        <taxon>Anguilliformes</taxon>
        <taxon>Synaphobranchidae</taxon>
        <taxon>Synaphobranchus</taxon>
    </lineage>
</organism>
<comment type="caution">
    <text evidence="2">The sequence shown here is derived from an EMBL/GenBank/DDBJ whole genome shotgun (WGS) entry which is preliminary data.</text>
</comment>
<feature type="region of interest" description="Disordered" evidence="1">
    <location>
        <begin position="68"/>
        <end position="88"/>
    </location>
</feature>
<protein>
    <submittedName>
        <fullName evidence="2">Uncharacterized protein</fullName>
    </submittedName>
</protein>
<keyword evidence="3" id="KW-1185">Reference proteome</keyword>
<evidence type="ECO:0000313" key="3">
    <source>
        <dbReference type="Proteomes" id="UP001152622"/>
    </source>
</evidence>
<proteinExistence type="predicted"/>
<reference evidence="2" key="1">
    <citation type="journal article" date="2023" name="Science">
        <title>Genome structures resolve the early diversification of teleost fishes.</title>
        <authorList>
            <person name="Parey E."/>
            <person name="Louis A."/>
            <person name="Montfort J."/>
            <person name="Bouchez O."/>
            <person name="Roques C."/>
            <person name="Iampietro C."/>
            <person name="Lluch J."/>
            <person name="Castinel A."/>
            <person name="Donnadieu C."/>
            <person name="Desvignes T."/>
            <person name="Floi Bucao C."/>
            <person name="Jouanno E."/>
            <person name="Wen M."/>
            <person name="Mejri S."/>
            <person name="Dirks R."/>
            <person name="Jansen H."/>
            <person name="Henkel C."/>
            <person name="Chen W.J."/>
            <person name="Zahm M."/>
            <person name="Cabau C."/>
            <person name="Klopp C."/>
            <person name="Thompson A.W."/>
            <person name="Robinson-Rechavi M."/>
            <person name="Braasch I."/>
            <person name="Lecointre G."/>
            <person name="Bobe J."/>
            <person name="Postlethwait J.H."/>
            <person name="Berthelot C."/>
            <person name="Roest Crollius H."/>
            <person name="Guiguen Y."/>
        </authorList>
    </citation>
    <scope>NUCLEOTIDE SEQUENCE</scope>
    <source>
        <strain evidence="2">WJC10195</strain>
    </source>
</reference>
<name>A0A9Q1ETJ7_SYNKA</name>
<sequence length="88" mass="9727">MIAVKAPAEPWTDFHKHTAASAVPIPFPTEKPHLHSSSETEQLIDCCSCHGLTSEPQKECGMRIHALAGPTRFRLQSPPRTEEPGQRD</sequence>
<gene>
    <name evidence="2" type="ORF">SKAU_G00290070</name>
</gene>
<dbReference type="EMBL" id="JAINUF010000012">
    <property type="protein sequence ID" value="KAJ8344814.1"/>
    <property type="molecule type" value="Genomic_DNA"/>
</dbReference>
<evidence type="ECO:0000313" key="2">
    <source>
        <dbReference type="EMBL" id="KAJ8344814.1"/>
    </source>
</evidence>